<evidence type="ECO:0000313" key="3">
    <source>
        <dbReference type="Proteomes" id="UP000190669"/>
    </source>
</evidence>
<accession>A0ABY1LED7</accession>
<proteinExistence type="predicted"/>
<evidence type="ECO:0000313" key="2">
    <source>
        <dbReference type="EMBL" id="SKC06809.1"/>
    </source>
</evidence>
<sequence>MKNITALILCLSCSLVAFLVVGFNYFALYQLLPIAVFYVFQLTVFNKIKRSDKLSFICYILSILILLLIPLTAQIMWYFDINNLASKSSTSGLLFVWLPIYAVVPGMLISFLVLIFRKNSRN</sequence>
<keyword evidence="1" id="KW-0812">Transmembrane</keyword>
<reference evidence="2 3" key="1">
    <citation type="submission" date="2017-02" db="EMBL/GenBank/DDBJ databases">
        <authorList>
            <person name="Varghese N."/>
            <person name="Submissions S."/>
        </authorList>
    </citation>
    <scope>NUCLEOTIDE SEQUENCE [LARGE SCALE GENOMIC DNA]</scope>
    <source>
        <strain evidence="2 3">DSM 16775</strain>
    </source>
</reference>
<name>A0ABY1LED7_9FLAO</name>
<keyword evidence="1" id="KW-1133">Transmembrane helix</keyword>
<keyword evidence="1" id="KW-0472">Membrane</keyword>
<protein>
    <submittedName>
        <fullName evidence="2">Uncharacterized protein</fullName>
    </submittedName>
</protein>
<comment type="caution">
    <text evidence="2">The sequence shown here is derived from an EMBL/GenBank/DDBJ whole genome shotgun (WGS) entry which is preliminary data.</text>
</comment>
<organism evidence="2 3">
    <name type="scientific">Chryseobacterium balustinum</name>
    <dbReference type="NCBI Taxonomy" id="246"/>
    <lineage>
        <taxon>Bacteria</taxon>
        <taxon>Pseudomonadati</taxon>
        <taxon>Bacteroidota</taxon>
        <taxon>Flavobacteriia</taxon>
        <taxon>Flavobacteriales</taxon>
        <taxon>Weeksellaceae</taxon>
        <taxon>Chryseobacterium group</taxon>
        <taxon>Chryseobacterium</taxon>
    </lineage>
</organism>
<dbReference type="Proteomes" id="UP000190669">
    <property type="component" value="Unassembled WGS sequence"/>
</dbReference>
<evidence type="ECO:0000256" key="1">
    <source>
        <dbReference type="SAM" id="Phobius"/>
    </source>
</evidence>
<dbReference type="EMBL" id="FUZE01000026">
    <property type="protein sequence ID" value="SKC06809.1"/>
    <property type="molecule type" value="Genomic_DNA"/>
</dbReference>
<feature type="transmembrane region" description="Helical" evidence="1">
    <location>
        <begin position="94"/>
        <end position="116"/>
    </location>
</feature>
<keyword evidence="3" id="KW-1185">Reference proteome</keyword>
<gene>
    <name evidence="2" type="ORF">SAMN05421800_12612</name>
</gene>
<feature type="transmembrane region" description="Helical" evidence="1">
    <location>
        <begin position="27"/>
        <end position="45"/>
    </location>
</feature>
<feature type="transmembrane region" description="Helical" evidence="1">
    <location>
        <begin position="57"/>
        <end position="79"/>
    </location>
</feature>